<dbReference type="NCBIfam" id="NF006068">
    <property type="entry name" value="PRK08210.1"/>
    <property type="match status" value="1"/>
</dbReference>
<dbReference type="Pfam" id="PF13840">
    <property type="entry name" value="ACT_7"/>
    <property type="match status" value="1"/>
</dbReference>
<keyword evidence="20" id="KW-1185">Reference proteome</keyword>
<evidence type="ECO:0000256" key="15">
    <source>
        <dbReference type="RuleBase" id="RU003448"/>
    </source>
</evidence>
<feature type="binding site" evidence="14">
    <location>
        <begin position="7"/>
        <end position="10"/>
    </location>
    <ligand>
        <name>ATP</name>
        <dbReference type="ChEBI" id="CHEBI:30616"/>
    </ligand>
</feature>
<evidence type="ECO:0000256" key="7">
    <source>
        <dbReference type="ARBA" id="ARBA00022679"/>
    </source>
</evidence>
<evidence type="ECO:0000259" key="17">
    <source>
        <dbReference type="Pfam" id="PF00696"/>
    </source>
</evidence>
<dbReference type="PIRSF" id="PIRSF000726">
    <property type="entry name" value="Asp_kin"/>
    <property type="match status" value="1"/>
</dbReference>
<dbReference type="UniPathway" id="UPA00034">
    <property type="reaction ID" value="UER00015"/>
</dbReference>
<keyword evidence="6 16" id="KW-0028">Amino-acid biosynthesis</keyword>
<evidence type="ECO:0000256" key="1">
    <source>
        <dbReference type="ARBA" id="ARBA00003121"/>
    </source>
</evidence>
<dbReference type="PROSITE" id="PS00324">
    <property type="entry name" value="ASPARTOKINASE"/>
    <property type="match status" value="1"/>
</dbReference>
<dbReference type="Pfam" id="PF00696">
    <property type="entry name" value="AA_kinase"/>
    <property type="match status" value="1"/>
</dbReference>
<dbReference type="GO" id="GO:0019877">
    <property type="term" value="P:diaminopimelate biosynthetic process"/>
    <property type="evidence" value="ECO:0007669"/>
    <property type="project" value="UniProtKB-KW"/>
</dbReference>
<comment type="catalytic activity">
    <reaction evidence="13 15">
        <text>L-aspartate + ATP = 4-phospho-L-aspartate + ADP</text>
        <dbReference type="Rhea" id="RHEA:23776"/>
        <dbReference type="ChEBI" id="CHEBI:29991"/>
        <dbReference type="ChEBI" id="CHEBI:30616"/>
        <dbReference type="ChEBI" id="CHEBI:57535"/>
        <dbReference type="ChEBI" id="CHEBI:456216"/>
        <dbReference type="EC" id="2.7.2.4"/>
    </reaction>
</comment>
<evidence type="ECO:0000256" key="4">
    <source>
        <dbReference type="ARBA" id="ARBA00005139"/>
    </source>
</evidence>
<sequence length="400" mass="42380">MAILVQKFGGTSLATEEARQHVIEHIKRERARGYQLAVVVSAMGRKGSPYATDTLLTLTSGSQSAREQDFLMACGEMISAAVLCSLLESEGIPAVALTGGQAGIRTDNQYGHARITRIDPAAMVRHLDQGRVVVVTGFQGMTDDGEITTLGRGGSDTSATAIGAALQAEMVDIYTDVEGILTADPKVVENARPLEAVSYNEICNMARQGAKVIHPRAVEVAAQSNIPIRVRSTFSDQEGTLVSSRQTGQVRDVKDRPVTGIAHVAPVTQITVSNTAGQADVQLGVFQAMAKHHISVDFINVTPNGAVYTVFDSEADRAVAALKKLGYEPAAIRDCAKVSVIGGGMNGVPGVMARIVEALTEEGIAIMQSADSNSTIWVLVRQSDMIAAIRALHTKFGLDL</sequence>
<dbReference type="Proteomes" id="UP000249522">
    <property type="component" value="Unassembled WGS sequence"/>
</dbReference>
<evidence type="ECO:0000256" key="6">
    <source>
        <dbReference type="ARBA" id="ARBA00022605"/>
    </source>
</evidence>
<comment type="pathway">
    <text evidence="2 16">Amino-acid biosynthesis; L-lysine biosynthesis via DAP pathway; (S)-tetrahydrodipicolinate from L-aspartate: step 1/4.</text>
</comment>
<evidence type="ECO:0000256" key="12">
    <source>
        <dbReference type="ARBA" id="ARBA00023154"/>
    </source>
</evidence>
<evidence type="ECO:0000313" key="20">
    <source>
        <dbReference type="Proteomes" id="UP000249522"/>
    </source>
</evidence>
<dbReference type="UniPathway" id="UPA00050">
    <property type="reaction ID" value="UER00461"/>
</dbReference>
<feature type="binding site" evidence="14">
    <location>
        <position position="76"/>
    </location>
    <ligand>
        <name>substrate</name>
    </ligand>
</feature>
<keyword evidence="12" id="KW-0457">Lysine biosynthesis</keyword>
<dbReference type="InterPro" id="IPR045865">
    <property type="entry name" value="ACT-like_dom_sf"/>
</dbReference>
<feature type="binding site" evidence="14">
    <location>
        <position position="52"/>
    </location>
    <ligand>
        <name>substrate</name>
    </ligand>
</feature>
<dbReference type="RefSeq" id="WP_111149045.1">
    <property type="nucleotide sequence ID" value="NZ_QKRB01000057.1"/>
</dbReference>
<dbReference type="SUPFAM" id="SSF55021">
    <property type="entry name" value="ACT-like"/>
    <property type="match status" value="2"/>
</dbReference>
<dbReference type="NCBIfam" id="NF005155">
    <property type="entry name" value="PRK06635.1-4"/>
    <property type="match status" value="1"/>
</dbReference>
<keyword evidence="9 15" id="KW-0418">Kinase</keyword>
<name>A0A2W1LEA7_9BACL</name>
<dbReference type="PANTHER" id="PTHR21499">
    <property type="entry name" value="ASPARTATE KINASE"/>
    <property type="match status" value="1"/>
</dbReference>
<dbReference type="SUPFAM" id="SSF53633">
    <property type="entry name" value="Carbamate kinase-like"/>
    <property type="match status" value="1"/>
</dbReference>
<comment type="caution">
    <text evidence="19">The sequence shown here is derived from an EMBL/GenBank/DDBJ whole genome shotgun (WGS) entry which is preliminary data.</text>
</comment>
<dbReference type="InterPro" id="IPR018042">
    <property type="entry name" value="Aspartate_kinase_CS"/>
</dbReference>
<evidence type="ECO:0000256" key="11">
    <source>
        <dbReference type="ARBA" id="ARBA00022915"/>
    </source>
</evidence>
<feature type="domain" description="Aspartate/glutamate/uridylate kinase" evidence="17">
    <location>
        <begin position="3"/>
        <end position="232"/>
    </location>
</feature>
<dbReference type="InterPro" id="IPR036393">
    <property type="entry name" value="AceGlu_kinase-like_sf"/>
</dbReference>
<evidence type="ECO:0000256" key="14">
    <source>
        <dbReference type="PIRSR" id="PIRSR000726-1"/>
    </source>
</evidence>
<dbReference type="GO" id="GO:0004072">
    <property type="term" value="F:aspartate kinase activity"/>
    <property type="evidence" value="ECO:0007669"/>
    <property type="project" value="UniProtKB-EC"/>
</dbReference>
<evidence type="ECO:0000256" key="8">
    <source>
        <dbReference type="ARBA" id="ARBA00022741"/>
    </source>
</evidence>
<dbReference type="EC" id="2.7.2.4" evidence="15"/>
<dbReference type="InterPro" id="IPR027795">
    <property type="entry name" value="CASTOR_ACT_dom"/>
</dbReference>
<proteinExistence type="inferred from homology"/>
<protein>
    <recommendedName>
        <fullName evidence="15">Aspartokinase</fullName>
        <ecNumber evidence="15">2.7.2.4</ecNumber>
    </recommendedName>
</protein>
<feature type="binding site" evidence="14">
    <location>
        <begin position="175"/>
        <end position="176"/>
    </location>
    <ligand>
        <name>ATP</name>
        <dbReference type="ChEBI" id="CHEBI:30616"/>
    </ligand>
</feature>
<dbReference type="GO" id="GO:0009088">
    <property type="term" value="P:threonine biosynthetic process"/>
    <property type="evidence" value="ECO:0007669"/>
    <property type="project" value="UniProtKB-UniPathway"/>
</dbReference>
<evidence type="ECO:0000256" key="3">
    <source>
        <dbReference type="ARBA" id="ARBA00004986"/>
    </source>
</evidence>
<dbReference type="GO" id="GO:0009090">
    <property type="term" value="P:homoserine biosynthetic process"/>
    <property type="evidence" value="ECO:0007669"/>
    <property type="project" value="TreeGrafter"/>
</dbReference>
<feature type="domain" description="CASTOR ACT" evidence="18">
    <location>
        <begin position="333"/>
        <end position="393"/>
    </location>
</feature>
<dbReference type="UniPathway" id="UPA00051">
    <property type="reaction ID" value="UER00462"/>
</dbReference>
<feature type="binding site" evidence="14">
    <location>
        <begin position="211"/>
        <end position="212"/>
    </location>
    <ligand>
        <name>ATP</name>
        <dbReference type="ChEBI" id="CHEBI:30616"/>
    </ligand>
</feature>
<organism evidence="19 20">
    <name type="scientific">Paenibacillus sambharensis</name>
    <dbReference type="NCBI Taxonomy" id="1803190"/>
    <lineage>
        <taxon>Bacteria</taxon>
        <taxon>Bacillati</taxon>
        <taxon>Bacillota</taxon>
        <taxon>Bacilli</taxon>
        <taxon>Bacillales</taxon>
        <taxon>Paenibacillaceae</taxon>
        <taxon>Paenibacillus</taxon>
    </lineage>
</organism>
<dbReference type="InterPro" id="IPR001341">
    <property type="entry name" value="Asp_kinase"/>
</dbReference>
<evidence type="ECO:0000256" key="5">
    <source>
        <dbReference type="ARBA" id="ARBA00010122"/>
    </source>
</evidence>
<dbReference type="GO" id="GO:0005829">
    <property type="term" value="C:cytosol"/>
    <property type="evidence" value="ECO:0007669"/>
    <property type="project" value="TreeGrafter"/>
</dbReference>
<evidence type="ECO:0000256" key="13">
    <source>
        <dbReference type="ARBA" id="ARBA00047872"/>
    </source>
</evidence>
<dbReference type="FunFam" id="3.40.1160.10:FF:000002">
    <property type="entry name" value="Aspartokinase"/>
    <property type="match status" value="1"/>
</dbReference>
<dbReference type="NCBIfam" id="TIGR00656">
    <property type="entry name" value="asp_kin_monofn"/>
    <property type="match status" value="1"/>
</dbReference>
<dbReference type="InterPro" id="IPR001048">
    <property type="entry name" value="Asp/Glu/Uridylate_kinase"/>
</dbReference>
<dbReference type="GO" id="GO:0009089">
    <property type="term" value="P:lysine biosynthetic process via diaminopimelate"/>
    <property type="evidence" value="ECO:0007669"/>
    <property type="project" value="UniProtKB-UniPathway"/>
</dbReference>
<dbReference type="OrthoDB" id="9799110at2"/>
<comment type="function">
    <text evidence="1">Catalyzes the phosphorylation of the beta-carboxyl group of aspartic acid with ATP to yield 4-phospho-L-aspartate, which is involved in the branched biosynthetic pathway leading to the biosynthesis of amino acids threonine, isoleucine and methionine.</text>
</comment>
<reference evidence="19 20" key="1">
    <citation type="submission" date="2018-06" db="EMBL/GenBank/DDBJ databases">
        <title>Paenibacillus imtechensis sp. nov.</title>
        <authorList>
            <person name="Pinnaka A.K."/>
            <person name="Singh H."/>
            <person name="Kaur M."/>
        </authorList>
    </citation>
    <scope>NUCLEOTIDE SEQUENCE [LARGE SCALE GENOMIC DNA]</scope>
    <source>
        <strain evidence="19 20">SMB1</strain>
    </source>
</reference>
<dbReference type="AlphaFoldDB" id="A0A2W1LEA7"/>
<keyword evidence="7 15" id="KW-0808">Transferase</keyword>
<evidence type="ECO:0000259" key="18">
    <source>
        <dbReference type="Pfam" id="PF13840"/>
    </source>
</evidence>
<dbReference type="EMBL" id="QKRB01000057">
    <property type="protein sequence ID" value="PZD93375.1"/>
    <property type="molecule type" value="Genomic_DNA"/>
</dbReference>
<evidence type="ECO:0000256" key="2">
    <source>
        <dbReference type="ARBA" id="ARBA00004766"/>
    </source>
</evidence>
<evidence type="ECO:0000256" key="9">
    <source>
        <dbReference type="ARBA" id="ARBA00022777"/>
    </source>
</evidence>
<dbReference type="InterPro" id="IPR005260">
    <property type="entry name" value="Asp_kin_monofn"/>
</dbReference>
<evidence type="ECO:0000313" key="19">
    <source>
        <dbReference type="EMBL" id="PZD93375.1"/>
    </source>
</evidence>
<gene>
    <name evidence="19" type="ORF">DNH61_22325</name>
</gene>
<evidence type="ECO:0000256" key="16">
    <source>
        <dbReference type="RuleBase" id="RU004249"/>
    </source>
</evidence>
<accession>A0A2W1LEA7</accession>
<dbReference type="PANTHER" id="PTHR21499:SF3">
    <property type="entry name" value="ASPARTOKINASE"/>
    <property type="match status" value="1"/>
</dbReference>
<keyword evidence="10 14" id="KW-0067">ATP-binding</keyword>
<dbReference type="NCBIfam" id="TIGR00657">
    <property type="entry name" value="asp_kinases"/>
    <property type="match status" value="1"/>
</dbReference>
<comment type="similarity">
    <text evidence="5 15">Belongs to the aspartokinase family.</text>
</comment>
<evidence type="ECO:0000256" key="10">
    <source>
        <dbReference type="ARBA" id="ARBA00022840"/>
    </source>
</evidence>
<keyword evidence="11" id="KW-0220">Diaminopimelate biosynthesis</keyword>
<comment type="pathway">
    <text evidence="3 16">Amino-acid biosynthesis; L-methionine biosynthesis via de novo pathway; L-homoserine from L-aspartate: step 1/3.</text>
</comment>
<dbReference type="Gene3D" id="3.30.2130.10">
    <property type="entry name" value="VC0802-like"/>
    <property type="match status" value="1"/>
</dbReference>
<comment type="pathway">
    <text evidence="4 16">Amino-acid biosynthesis; L-threonine biosynthesis; L-threonine from L-aspartate: step 1/5.</text>
</comment>
<keyword evidence="8 14" id="KW-0547">Nucleotide-binding</keyword>
<dbReference type="Gene3D" id="3.40.1160.10">
    <property type="entry name" value="Acetylglutamate kinase-like"/>
    <property type="match status" value="1"/>
</dbReference>
<dbReference type="GO" id="GO:0005524">
    <property type="term" value="F:ATP binding"/>
    <property type="evidence" value="ECO:0007669"/>
    <property type="project" value="UniProtKB-KW"/>
</dbReference>